<feature type="compositionally biased region" description="Low complexity" evidence="1">
    <location>
        <begin position="110"/>
        <end position="122"/>
    </location>
</feature>
<accession>A0A8S4AFW4</accession>
<evidence type="ECO:0000313" key="2">
    <source>
        <dbReference type="EMBL" id="CAG5136741.1"/>
    </source>
</evidence>
<dbReference type="PANTHER" id="PTHR34914:SF1">
    <property type="entry name" value="LYMPHOCYTE EXPANSION MOLECULE"/>
    <property type="match status" value="1"/>
</dbReference>
<dbReference type="Proteomes" id="UP000678393">
    <property type="component" value="Unassembled WGS sequence"/>
</dbReference>
<feature type="region of interest" description="Disordered" evidence="1">
    <location>
        <begin position="1"/>
        <end position="127"/>
    </location>
</feature>
<dbReference type="InterPro" id="IPR010736">
    <property type="entry name" value="SHIPPO-rpt"/>
</dbReference>
<comment type="caution">
    <text evidence="2">The sequence shown here is derived from an EMBL/GenBank/DDBJ whole genome shotgun (WGS) entry which is preliminary data.</text>
</comment>
<dbReference type="PANTHER" id="PTHR34914">
    <property type="entry name" value="LYMPHOCYTE EXPANSION MOLECULE"/>
    <property type="match status" value="1"/>
</dbReference>
<dbReference type="Pfam" id="PF07004">
    <property type="entry name" value="SHIPPO-rpt"/>
    <property type="match status" value="1"/>
</dbReference>
<evidence type="ECO:0000256" key="1">
    <source>
        <dbReference type="SAM" id="MobiDB-lite"/>
    </source>
</evidence>
<dbReference type="OrthoDB" id="6275292at2759"/>
<sequence>SESNIDQTRPEEVGLDTAVREEVLGPTLAAEDGVNPMYPEEGLGPTLAGDDGVAPTYSEDGVDPTLAAEDGVDPTLAGEVGVDPTLAGEDGVDPTLAEEHGSSQGHARRTVSTATTRSTAGSDAENDKVVTINRDTLPTPSIIIISATPFERELEEDTVEIEETIIPEPSSSSTEKRVSKQVSFNDASIEEVIIIPQSHSTTKRASLDESTLVLAEKRKMDEETWKMSIKKAESIDMVIKSASKVLEELRQANEAEVAAKIDAFDPSADATTVTATEIFADTKRDERGSHVKRHLGATAYREIFRKVKPPEIKKKIPGADWALQQKSQKYFSKPPILYWEQWKINNLKKNYLGPGSYEMKDFIQLGNAKPRSERGICDNLGPRFDKATQSVTPGPGTYGIGGVPHRALEDRANRSFSTRGMLDAGDRKRNLPYQGCDLAPGTYEQKSFVDELLNKVTGLRGPYDLFTARRKDPVKTGFYPTPKRSKIGPGYYKYKSFVDELTSSKYNLRGRFSRQAQYPEVPTERFLLFSKATPSLDKETPGPGAYDVKELPKYTPVNPPAFLSSSSRNDKMSEKIFSMTCHPVGPGRYFTEKFEDQYVNGHTNVFKSKTGQPSLKMARFNEERLKSKQRNVEVSSCYPGKTNRTITGM</sequence>
<feature type="non-terminal residue" evidence="2">
    <location>
        <position position="649"/>
    </location>
</feature>
<dbReference type="EMBL" id="CAJHNH020008566">
    <property type="protein sequence ID" value="CAG5136741.1"/>
    <property type="molecule type" value="Genomic_DNA"/>
</dbReference>
<gene>
    <name evidence="2" type="ORF">CUNI_LOCUS22299</name>
</gene>
<dbReference type="InterPro" id="IPR033557">
    <property type="entry name" value="CIMAP2"/>
</dbReference>
<feature type="compositionally biased region" description="Basic and acidic residues" evidence="1">
    <location>
        <begin position="8"/>
        <end position="23"/>
    </location>
</feature>
<name>A0A8S4AFW4_9EUPU</name>
<reference evidence="2" key="1">
    <citation type="submission" date="2021-04" db="EMBL/GenBank/DDBJ databases">
        <authorList>
            <consortium name="Molecular Ecology Group"/>
        </authorList>
    </citation>
    <scope>NUCLEOTIDE SEQUENCE</scope>
</reference>
<proteinExistence type="predicted"/>
<keyword evidence="3" id="KW-1185">Reference proteome</keyword>
<evidence type="ECO:0000313" key="3">
    <source>
        <dbReference type="Proteomes" id="UP000678393"/>
    </source>
</evidence>
<dbReference type="AlphaFoldDB" id="A0A8S4AFW4"/>
<protein>
    <submittedName>
        <fullName evidence="2">Uncharacterized protein</fullName>
    </submittedName>
</protein>
<organism evidence="2 3">
    <name type="scientific">Candidula unifasciata</name>
    <dbReference type="NCBI Taxonomy" id="100452"/>
    <lineage>
        <taxon>Eukaryota</taxon>
        <taxon>Metazoa</taxon>
        <taxon>Spiralia</taxon>
        <taxon>Lophotrochozoa</taxon>
        <taxon>Mollusca</taxon>
        <taxon>Gastropoda</taxon>
        <taxon>Heterobranchia</taxon>
        <taxon>Euthyneura</taxon>
        <taxon>Panpulmonata</taxon>
        <taxon>Eupulmonata</taxon>
        <taxon>Stylommatophora</taxon>
        <taxon>Helicina</taxon>
        <taxon>Helicoidea</taxon>
        <taxon>Geomitridae</taxon>
        <taxon>Candidula</taxon>
    </lineage>
</organism>